<sequence>MPARGTGLTAAGTVTAAGAVVRGTGTVAGAVVRRLGTAAGAVAREAAGAAGPVAAGPRKGLAAGVRTSKEKVRRMIAPMDGKPGG</sequence>
<accession>A0ABP6LBZ8</accession>
<name>A0ABP6LBZ8_9ACTN</name>
<proteinExistence type="predicted"/>
<reference evidence="2" key="1">
    <citation type="journal article" date="2019" name="Int. J. Syst. Evol. Microbiol.">
        <title>The Global Catalogue of Microorganisms (GCM) 10K type strain sequencing project: providing services to taxonomists for standard genome sequencing and annotation.</title>
        <authorList>
            <consortium name="The Broad Institute Genomics Platform"/>
            <consortium name="The Broad Institute Genome Sequencing Center for Infectious Disease"/>
            <person name="Wu L."/>
            <person name="Ma J."/>
        </authorList>
    </citation>
    <scope>NUCLEOTIDE SEQUENCE [LARGE SCALE GENOMIC DNA]</scope>
    <source>
        <strain evidence="2">JCM 3106</strain>
    </source>
</reference>
<protein>
    <submittedName>
        <fullName evidence="1">Uncharacterized protein</fullName>
    </submittedName>
</protein>
<evidence type="ECO:0000313" key="1">
    <source>
        <dbReference type="EMBL" id="GAA3039025.1"/>
    </source>
</evidence>
<dbReference type="EMBL" id="BAAAWD010000029">
    <property type="protein sequence ID" value="GAA3039025.1"/>
    <property type="molecule type" value="Genomic_DNA"/>
</dbReference>
<evidence type="ECO:0000313" key="2">
    <source>
        <dbReference type="Proteomes" id="UP001499930"/>
    </source>
</evidence>
<dbReference type="Proteomes" id="UP001499930">
    <property type="component" value="Unassembled WGS sequence"/>
</dbReference>
<keyword evidence="2" id="KW-1185">Reference proteome</keyword>
<comment type="caution">
    <text evidence="1">The sequence shown here is derived from an EMBL/GenBank/DDBJ whole genome shotgun (WGS) entry which is preliminary data.</text>
</comment>
<organism evidence="1 2">
    <name type="scientific">Streptosporangium longisporum</name>
    <dbReference type="NCBI Taxonomy" id="46187"/>
    <lineage>
        <taxon>Bacteria</taxon>
        <taxon>Bacillati</taxon>
        <taxon>Actinomycetota</taxon>
        <taxon>Actinomycetes</taxon>
        <taxon>Streptosporangiales</taxon>
        <taxon>Streptosporangiaceae</taxon>
        <taxon>Streptosporangium</taxon>
    </lineage>
</organism>
<gene>
    <name evidence="1" type="ORF">GCM10017559_78990</name>
</gene>